<keyword evidence="5" id="KW-0812">Transmembrane</keyword>
<dbReference type="PANTHER" id="PTHR32347">
    <property type="entry name" value="EFFLUX SYSTEM COMPONENT YKNX-RELATED"/>
    <property type="match status" value="1"/>
</dbReference>
<dbReference type="GO" id="GO:0022857">
    <property type="term" value="F:transmembrane transporter activity"/>
    <property type="evidence" value="ECO:0007669"/>
    <property type="project" value="InterPro"/>
</dbReference>
<evidence type="ECO:0000256" key="4">
    <source>
        <dbReference type="SAM" id="Coils"/>
    </source>
</evidence>
<comment type="subcellular location">
    <subcellularLocation>
        <location evidence="1">Cell envelope</location>
    </subcellularLocation>
</comment>
<keyword evidence="5" id="KW-0472">Membrane</keyword>
<evidence type="ECO:0000256" key="3">
    <source>
        <dbReference type="ARBA" id="ARBA00023054"/>
    </source>
</evidence>
<dbReference type="Proteomes" id="UP000528457">
    <property type="component" value="Unassembled WGS sequence"/>
</dbReference>
<dbReference type="AlphaFoldDB" id="A0A7X0JU09"/>
<evidence type="ECO:0000313" key="7">
    <source>
        <dbReference type="Proteomes" id="UP000528457"/>
    </source>
</evidence>
<feature type="transmembrane region" description="Helical" evidence="5">
    <location>
        <begin position="21"/>
        <end position="41"/>
    </location>
</feature>
<dbReference type="Gene3D" id="2.40.420.20">
    <property type="match status" value="1"/>
</dbReference>
<dbReference type="NCBIfam" id="TIGR01730">
    <property type="entry name" value="RND_mfp"/>
    <property type="match status" value="1"/>
</dbReference>
<dbReference type="InterPro" id="IPR006143">
    <property type="entry name" value="RND_pump_MFP"/>
</dbReference>
<evidence type="ECO:0000256" key="1">
    <source>
        <dbReference type="ARBA" id="ARBA00004196"/>
    </source>
</evidence>
<dbReference type="Gene3D" id="2.40.30.170">
    <property type="match status" value="1"/>
</dbReference>
<dbReference type="RefSeq" id="WP_166844837.1">
    <property type="nucleotide sequence ID" value="NZ_JAAONY010000002.1"/>
</dbReference>
<feature type="coiled-coil region" evidence="4">
    <location>
        <begin position="109"/>
        <end position="238"/>
    </location>
</feature>
<evidence type="ECO:0000256" key="5">
    <source>
        <dbReference type="SAM" id="Phobius"/>
    </source>
</evidence>
<sequence>MIRDTSGQDRVIKPKKKWASKVGLASVATAVMAGLWVWAPWQAEASLSVSNLRFAEARKGLFERAVNATGRVVASHSPALYSAATGRAQLLKKPGDKVNEGEVVASISSPSLDNQLKQEENRLESAQLDLQRMSLEVQQRKLALHKALDVSRVNHRAAKRELKRAEASFNIKVVSEFDYAKAQDDLHKAELDLKNAEREAKINSDMIDFELKASKISVAKQQLVVDELRRKQEQLTLRSPVAGMIGNWLVQQDSQVSEHQALLTVVDLSAYEGELDIPQTFADDLAPQMPVEITVAGKAYQGELRSVSPEVQNNHVKARVVFLETNSQGLRQNQHLSARISLARKENTLFLPRGAYLEATNAVFKVEDGLATKVPVRFGARSIDQVEVLSGLKEGDRIISSAVEDFLDHETVYIND</sequence>
<comment type="caution">
    <text evidence="6">The sequence shown here is derived from an EMBL/GenBank/DDBJ whole genome shotgun (WGS) entry which is preliminary data.</text>
</comment>
<evidence type="ECO:0000256" key="2">
    <source>
        <dbReference type="ARBA" id="ARBA00009477"/>
    </source>
</evidence>
<dbReference type="EMBL" id="JACHHT010000002">
    <property type="protein sequence ID" value="MBB6521819.1"/>
    <property type="molecule type" value="Genomic_DNA"/>
</dbReference>
<dbReference type="PANTHER" id="PTHR32347:SF14">
    <property type="entry name" value="EFFLUX SYSTEM COMPONENT YKNX-RELATED"/>
    <property type="match status" value="1"/>
</dbReference>
<organism evidence="6 7">
    <name type="scientific">Pseudoteredinibacter isoporae</name>
    <dbReference type="NCBI Taxonomy" id="570281"/>
    <lineage>
        <taxon>Bacteria</taxon>
        <taxon>Pseudomonadati</taxon>
        <taxon>Pseudomonadota</taxon>
        <taxon>Gammaproteobacteria</taxon>
        <taxon>Cellvibrionales</taxon>
        <taxon>Cellvibrionaceae</taxon>
        <taxon>Pseudoteredinibacter</taxon>
    </lineage>
</organism>
<dbReference type="Gene3D" id="2.40.50.100">
    <property type="match status" value="1"/>
</dbReference>
<keyword evidence="7" id="KW-1185">Reference proteome</keyword>
<keyword evidence="5" id="KW-1133">Transmembrane helix</keyword>
<comment type="similarity">
    <text evidence="2">Belongs to the membrane fusion protein (MFP) (TC 8.A.1) family.</text>
</comment>
<dbReference type="InterPro" id="IPR050465">
    <property type="entry name" value="UPF0194_transport"/>
</dbReference>
<protein>
    <submittedName>
        <fullName evidence="6">HlyD family secretion protein</fullName>
    </submittedName>
</protein>
<name>A0A7X0JU09_9GAMM</name>
<proteinExistence type="inferred from homology"/>
<accession>A0A7X0JU09</accession>
<dbReference type="GO" id="GO:0030313">
    <property type="term" value="C:cell envelope"/>
    <property type="evidence" value="ECO:0007669"/>
    <property type="project" value="UniProtKB-SubCell"/>
</dbReference>
<dbReference type="SUPFAM" id="SSF56954">
    <property type="entry name" value="Outer membrane efflux proteins (OEP)"/>
    <property type="match status" value="1"/>
</dbReference>
<dbReference type="InParanoid" id="A0A7X0JU09"/>
<reference evidence="6 7" key="1">
    <citation type="submission" date="2020-08" db="EMBL/GenBank/DDBJ databases">
        <title>Genomic Encyclopedia of Type Strains, Phase IV (KMG-IV): sequencing the most valuable type-strain genomes for metagenomic binning, comparative biology and taxonomic classification.</title>
        <authorList>
            <person name="Goeker M."/>
        </authorList>
    </citation>
    <scope>NUCLEOTIDE SEQUENCE [LARGE SCALE GENOMIC DNA]</scope>
    <source>
        <strain evidence="6 7">DSM 22368</strain>
    </source>
</reference>
<keyword evidence="3 4" id="KW-0175">Coiled coil</keyword>
<dbReference type="Gene3D" id="1.10.287.470">
    <property type="entry name" value="Helix hairpin bin"/>
    <property type="match status" value="1"/>
</dbReference>
<evidence type="ECO:0000313" key="6">
    <source>
        <dbReference type="EMBL" id="MBB6521819.1"/>
    </source>
</evidence>
<dbReference type="GO" id="GO:0016020">
    <property type="term" value="C:membrane"/>
    <property type="evidence" value="ECO:0007669"/>
    <property type="project" value="InterPro"/>
</dbReference>
<gene>
    <name evidence="6" type="ORF">HNR48_002104</name>
</gene>